<keyword evidence="3" id="KW-0964">Secreted</keyword>
<dbReference type="Proteomes" id="UP000625711">
    <property type="component" value="Unassembled WGS sequence"/>
</dbReference>
<keyword evidence="4" id="KW-0732">Signal</keyword>
<evidence type="ECO:0000313" key="6">
    <source>
        <dbReference type="Proteomes" id="UP000625711"/>
    </source>
</evidence>
<gene>
    <name evidence="5" type="ORF">GWI33_017903</name>
</gene>
<keyword evidence="6" id="KW-1185">Reference proteome</keyword>
<evidence type="ECO:0000256" key="2">
    <source>
        <dbReference type="ARBA" id="ARBA00009127"/>
    </source>
</evidence>
<dbReference type="Gene3D" id="2.120.10.30">
    <property type="entry name" value="TolB, C-terminal domain"/>
    <property type="match status" value="1"/>
</dbReference>
<protein>
    <submittedName>
        <fullName evidence="5">Uncharacterized protein</fullName>
    </submittedName>
</protein>
<dbReference type="EMBL" id="JAACXV010014278">
    <property type="protein sequence ID" value="KAF7269021.1"/>
    <property type="molecule type" value="Genomic_DNA"/>
</dbReference>
<dbReference type="GO" id="GO:0005576">
    <property type="term" value="C:extracellular region"/>
    <property type="evidence" value="ECO:0007669"/>
    <property type="project" value="UniProtKB-SubCell"/>
</dbReference>
<dbReference type="Pfam" id="PF03022">
    <property type="entry name" value="MRJP"/>
    <property type="match status" value="1"/>
</dbReference>
<dbReference type="InterPro" id="IPR011042">
    <property type="entry name" value="6-blade_b-propeller_TolB-like"/>
</dbReference>
<evidence type="ECO:0000256" key="3">
    <source>
        <dbReference type="ARBA" id="ARBA00022525"/>
    </source>
</evidence>
<comment type="subcellular location">
    <subcellularLocation>
        <location evidence="1">Secreted</location>
    </subcellularLocation>
</comment>
<name>A0A834M207_RHYFE</name>
<dbReference type="OrthoDB" id="6624404at2759"/>
<evidence type="ECO:0000313" key="5">
    <source>
        <dbReference type="EMBL" id="KAF7269021.1"/>
    </source>
</evidence>
<sequence>MNLFSLDIFFFSYYIIITVYGAIDFESLGSVGLGSDVFVSDIAVYLNRAFLAIPRTVCQNNISNPTLVDIPWKEYNTIIKLRYNKHIDKQLWAKCDDLQSAVSLAKEGIKSKLWILDQGSQYCNAKIVAFSLFQNGFINQKIDLSDIPREGLNTLVIENSTTLGSHRAFVSNAGSNKILACYLDILRCKTIDVTDADNPARKLIIQSIAFSKLSNEIFFSEGPSRTVFSINLSSFSNNNWKVKGVVLSATSLGSMLGESSGFETDLKNGLLYYLVRDYAIVRWIIGKPMTAENHDVLGQSYTRMPYVSRIFTDPQNGIWALVNPFNAQDCQTDLTNFQSLQRAVKIMRYNRVLDMFL</sequence>
<proteinExistence type="inferred from homology"/>
<organism evidence="5 6">
    <name type="scientific">Rhynchophorus ferrugineus</name>
    <name type="common">Red palm weevil</name>
    <name type="synonym">Curculio ferrugineus</name>
    <dbReference type="NCBI Taxonomy" id="354439"/>
    <lineage>
        <taxon>Eukaryota</taxon>
        <taxon>Metazoa</taxon>
        <taxon>Ecdysozoa</taxon>
        <taxon>Arthropoda</taxon>
        <taxon>Hexapoda</taxon>
        <taxon>Insecta</taxon>
        <taxon>Pterygota</taxon>
        <taxon>Neoptera</taxon>
        <taxon>Endopterygota</taxon>
        <taxon>Coleoptera</taxon>
        <taxon>Polyphaga</taxon>
        <taxon>Cucujiformia</taxon>
        <taxon>Curculionidae</taxon>
        <taxon>Dryophthorinae</taxon>
        <taxon>Rhynchophorus</taxon>
    </lineage>
</organism>
<dbReference type="AlphaFoldDB" id="A0A834M207"/>
<dbReference type="InterPro" id="IPR017996">
    <property type="entry name" value="MRJP/yellow-related"/>
</dbReference>
<reference evidence="5" key="1">
    <citation type="submission" date="2020-08" db="EMBL/GenBank/DDBJ databases">
        <title>Genome sequencing and assembly of the red palm weevil Rhynchophorus ferrugineus.</title>
        <authorList>
            <person name="Dias G.B."/>
            <person name="Bergman C.M."/>
            <person name="Manee M."/>
        </authorList>
    </citation>
    <scope>NUCLEOTIDE SEQUENCE</scope>
    <source>
        <strain evidence="5">AA-2017</strain>
        <tissue evidence="5">Whole larva</tissue>
    </source>
</reference>
<comment type="similarity">
    <text evidence="2">Belongs to the major royal jelly protein family.</text>
</comment>
<accession>A0A834M207</accession>
<evidence type="ECO:0000256" key="4">
    <source>
        <dbReference type="ARBA" id="ARBA00022729"/>
    </source>
</evidence>
<comment type="caution">
    <text evidence="5">The sequence shown here is derived from an EMBL/GenBank/DDBJ whole genome shotgun (WGS) entry which is preliminary data.</text>
</comment>
<evidence type="ECO:0000256" key="1">
    <source>
        <dbReference type="ARBA" id="ARBA00004613"/>
    </source>
</evidence>